<evidence type="ECO:0000256" key="8">
    <source>
        <dbReference type="PROSITE-ProRule" id="PRU00706"/>
    </source>
</evidence>
<feature type="binding site" evidence="8">
    <location>
        <position position="504"/>
    </location>
    <ligand>
        <name>ATP</name>
        <dbReference type="ChEBI" id="CHEBI:30616"/>
    </ligand>
</feature>
<keyword evidence="6" id="KW-0418">Kinase</keyword>
<feature type="binding site" evidence="8">
    <location>
        <position position="411"/>
    </location>
    <ligand>
        <name>ATP</name>
        <dbReference type="ChEBI" id="CHEBI:30616"/>
    </ligand>
</feature>
<name>A0A8S9WXD3_APOLU</name>
<dbReference type="PROSITE" id="PS00469">
    <property type="entry name" value="NDPK"/>
    <property type="match status" value="1"/>
</dbReference>
<dbReference type="PROSITE" id="PS51374">
    <property type="entry name" value="NDPK_LIKE"/>
    <property type="match status" value="1"/>
</dbReference>
<feature type="active site" description="Pros-phosphohistidine intermediate" evidence="8">
    <location>
        <position position="517"/>
    </location>
</feature>
<dbReference type="SUPFAM" id="SSF54919">
    <property type="entry name" value="Nucleoside diphosphate kinase, NDK"/>
    <property type="match status" value="1"/>
</dbReference>
<dbReference type="Pfam" id="PF00334">
    <property type="entry name" value="NDK"/>
    <property type="match status" value="1"/>
</dbReference>
<dbReference type="AlphaFoldDB" id="A0A8S9WXD3"/>
<feature type="region of interest" description="Disordered" evidence="10">
    <location>
        <begin position="87"/>
        <end position="263"/>
    </location>
</feature>
<keyword evidence="7" id="KW-0067">ATP-binding</keyword>
<evidence type="ECO:0000256" key="7">
    <source>
        <dbReference type="ARBA" id="ARBA00022840"/>
    </source>
</evidence>
<dbReference type="HAMAP" id="MF_00451">
    <property type="entry name" value="NDP_kinase"/>
    <property type="match status" value="1"/>
</dbReference>
<evidence type="ECO:0000256" key="4">
    <source>
        <dbReference type="ARBA" id="ARBA00022679"/>
    </source>
</evidence>
<feature type="binding site" evidence="8">
    <location>
        <position position="487"/>
    </location>
    <ligand>
        <name>ATP</name>
        <dbReference type="ChEBI" id="CHEBI:30616"/>
    </ligand>
</feature>
<evidence type="ECO:0000256" key="3">
    <source>
        <dbReference type="ARBA" id="ARBA00012966"/>
    </source>
</evidence>
<dbReference type="InterPro" id="IPR036850">
    <property type="entry name" value="NDK-like_dom_sf"/>
</dbReference>
<protein>
    <recommendedName>
        <fullName evidence="3">nucleoside-diphosphate kinase</fullName>
        <ecNumber evidence="3">2.7.4.6</ecNumber>
    </recommendedName>
</protein>
<organism evidence="12 13">
    <name type="scientific">Apolygus lucorum</name>
    <name type="common">Small green plant bug</name>
    <name type="synonym">Lygocoris lucorum</name>
    <dbReference type="NCBI Taxonomy" id="248454"/>
    <lineage>
        <taxon>Eukaryota</taxon>
        <taxon>Metazoa</taxon>
        <taxon>Ecdysozoa</taxon>
        <taxon>Arthropoda</taxon>
        <taxon>Hexapoda</taxon>
        <taxon>Insecta</taxon>
        <taxon>Pterygota</taxon>
        <taxon>Neoptera</taxon>
        <taxon>Paraneoptera</taxon>
        <taxon>Hemiptera</taxon>
        <taxon>Heteroptera</taxon>
        <taxon>Panheteroptera</taxon>
        <taxon>Cimicomorpha</taxon>
        <taxon>Miridae</taxon>
        <taxon>Mirini</taxon>
        <taxon>Apolygus</taxon>
    </lineage>
</organism>
<comment type="cofactor">
    <cofactor evidence="1">
        <name>Mg(2+)</name>
        <dbReference type="ChEBI" id="CHEBI:18420"/>
    </cofactor>
</comment>
<dbReference type="EC" id="2.7.4.6" evidence="3"/>
<keyword evidence="13" id="KW-1185">Reference proteome</keyword>
<dbReference type="InterPro" id="IPR023005">
    <property type="entry name" value="Nucleoside_diP_kinase_AS"/>
</dbReference>
<comment type="similarity">
    <text evidence="2 8 9">Belongs to the NDK family.</text>
</comment>
<dbReference type="Gene3D" id="3.30.70.141">
    <property type="entry name" value="Nucleoside diphosphate kinase-like domain"/>
    <property type="match status" value="1"/>
</dbReference>
<dbReference type="InterPro" id="IPR001564">
    <property type="entry name" value="Nucleoside_diP_kinase"/>
</dbReference>
<evidence type="ECO:0000256" key="1">
    <source>
        <dbReference type="ARBA" id="ARBA00001946"/>
    </source>
</evidence>
<proteinExistence type="inferred from homology"/>
<dbReference type="EMBL" id="WIXP02000013">
    <property type="protein sequence ID" value="KAF6201343.1"/>
    <property type="molecule type" value="Genomic_DNA"/>
</dbReference>
<evidence type="ECO:0000313" key="13">
    <source>
        <dbReference type="Proteomes" id="UP000466442"/>
    </source>
</evidence>
<evidence type="ECO:0000259" key="11">
    <source>
        <dbReference type="SMART" id="SM00562"/>
    </source>
</evidence>
<feature type="binding site" evidence="8">
    <location>
        <position position="514"/>
    </location>
    <ligand>
        <name>ATP</name>
        <dbReference type="ChEBI" id="CHEBI:30616"/>
    </ligand>
</feature>
<evidence type="ECO:0000256" key="6">
    <source>
        <dbReference type="ARBA" id="ARBA00022777"/>
    </source>
</evidence>
<dbReference type="FunFam" id="3.30.70.141:FF:000002">
    <property type="entry name" value="Nucleoside diphosphate kinase"/>
    <property type="match status" value="1"/>
</dbReference>
<gene>
    <name evidence="12" type="ORF">GE061_005791</name>
</gene>
<feature type="compositionally biased region" description="Basic and acidic residues" evidence="10">
    <location>
        <begin position="190"/>
        <end position="255"/>
    </location>
</feature>
<accession>A0A8S9WXD3</accession>
<dbReference type="NCBIfam" id="NF001908">
    <property type="entry name" value="PRK00668.1"/>
    <property type="match status" value="1"/>
</dbReference>
<feature type="binding site" evidence="8">
    <location>
        <position position="493"/>
    </location>
    <ligand>
        <name>ATP</name>
        <dbReference type="ChEBI" id="CHEBI:30616"/>
    </ligand>
</feature>
<dbReference type="OrthoDB" id="2162449at2759"/>
<keyword evidence="4" id="KW-0808">Transferase</keyword>
<dbReference type="GO" id="GO:0006183">
    <property type="term" value="P:GTP biosynthetic process"/>
    <property type="evidence" value="ECO:0007669"/>
    <property type="project" value="InterPro"/>
</dbReference>
<feature type="compositionally biased region" description="Basic and acidic residues" evidence="10">
    <location>
        <begin position="87"/>
        <end position="118"/>
    </location>
</feature>
<evidence type="ECO:0000256" key="5">
    <source>
        <dbReference type="ARBA" id="ARBA00022741"/>
    </source>
</evidence>
<dbReference type="GO" id="GO:0006228">
    <property type="term" value="P:UTP biosynthetic process"/>
    <property type="evidence" value="ECO:0007669"/>
    <property type="project" value="InterPro"/>
</dbReference>
<evidence type="ECO:0000313" key="12">
    <source>
        <dbReference type="EMBL" id="KAF6201343.1"/>
    </source>
</evidence>
<dbReference type="GO" id="GO:0005524">
    <property type="term" value="F:ATP binding"/>
    <property type="evidence" value="ECO:0007669"/>
    <property type="project" value="UniProtKB-KW"/>
</dbReference>
<feature type="domain" description="Nucleoside diphosphate kinase-like" evidence="11">
    <location>
        <begin position="403"/>
        <end position="540"/>
    </location>
</feature>
<keyword evidence="5" id="KW-0547">Nucleotide-binding</keyword>
<sequence length="552" mass="62420">MNSGVVDVSQYSSWKEILLLEEVNRESLANMRKEIQRMLATTKQQKTVSMTIKDGLVLLVELHDVLSANLKKKGPLMEILKTEVEQSTRWSPEKEGKDLIRKRLHSEAPDSRASRESEGELTDITAFPGATFRDTIPGCSRVEESKLGKKDKLINKSEEEEMETDSEGSSQTVTDSDSLNAPHKLRFRKDKKDLSKEAQRKAAREAEREADRLKRIQKQAEAEKRKKEAERNKREEEAKQRTERDKRRKQADTINRKKRRKRPQALVIKVSETLPYAEVLRKLKLSVKPADTNTEIRAIRKTMGGDVMLEMEPSCGITESFRKSVEDAVGGGLVKDLKPRASLEIRDIDSLTPADEVRAGIERKLGGPREDLTVNLTAPNGRQQILAIVSLAGGDAEKLVKNSERTFIMVKPDGVQRGIINKIIKRFEEKGFKLVAMKFMWASEDLLKKHYADLSDKPFFPKLVSYMNSGPVVPMVWEGLNVVKTGRQILGATNPQDSERGSIRGDLCIQVGRNVAHGSDAVESANKEIALWFTEKELVDWTSAQQTWVYED</sequence>
<evidence type="ECO:0000256" key="10">
    <source>
        <dbReference type="SAM" id="MobiDB-lite"/>
    </source>
</evidence>
<dbReference type="CDD" id="cd04413">
    <property type="entry name" value="NDPk_I"/>
    <property type="match status" value="1"/>
</dbReference>
<dbReference type="GO" id="GO:0006241">
    <property type="term" value="P:CTP biosynthetic process"/>
    <property type="evidence" value="ECO:0007669"/>
    <property type="project" value="InterPro"/>
</dbReference>
<dbReference type="SMART" id="SM00562">
    <property type="entry name" value="NDK"/>
    <property type="match status" value="1"/>
</dbReference>
<evidence type="ECO:0000256" key="2">
    <source>
        <dbReference type="ARBA" id="ARBA00008142"/>
    </source>
</evidence>
<dbReference type="PRINTS" id="PR01243">
    <property type="entry name" value="NUCDPKINASE"/>
</dbReference>
<reference evidence="12" key="1">
    <citation type="journal article" date="2021" name="Mol. Ecol. Resour.">
        <title>Apolygus lucorum genome provides insights into omnivorousness and mesophyll feeding.</title>
        <authorList>
            <person name="Liu Y."/>
            <person name="Liu H."/>
            <person name="Wang H."/>
            <person name="Huang T."/>
            <person name="Liu B."/>
            <person name="Yang B."/>
            <person name="Yin L."/>
            <person name="Li B."/>
            <person name="Zhang Y."/>
            <person name="Zhang S."/>
            <person name="Jiang F."/>
            <person name="Zhang X."/>
            <person name="Ren Y."/>
            <person name="Wang B."/>
            <person name="Wang S."/>
            <person name="Lu Y."/>
            <person name="Wu K."/>
            <person name="Fan W."/>
            <person name="Wang G."/>
        </authorList>
    </citation>
    <scope>NUCLEOTIDE SEQUENCE</scope>
    <source>
        <strain evidence="12">12Hb</strain>
    </source>
</reference>
<dbReference type="PANTHER" id="PTHR11349">
    <property type="entry name" value="NUCLEOSIDE DIPHOSPHATE KINASE"/>
    <property type="match status" value="1"/>
</dbReference>
<evidence type="ECO:0000256" key="9">
    <source>
        <dbReference type="RuleBase" id="RU004011"/>
    </source>
</evidence>
<dbReference type="Proteomes" id="UP000466442">
    <property type="component" value="Unassembled WGS sequence"/>
</dbReference>
<dbReference type="GO" id="GO:0004550">
    <property type="term" value="F:nucleoside diphosphate kinase activity"/>
    <property type="evidence" value="ECO:0007669"/>
    <property type="project" value="UniProtKB-EC"/>
</dbReference>
<feature type="binding site" evidence="8">
    <location>
        <position position="459"/>
    </location>
    <ligand>
        <name>ATP</name>
        <dbReference type="ChEBI" id="CHEBI:30616"/>
    </ligand>
</feature>
<dbReference type="InterPro" id="IPR034907">
    <property type="entry name" value="NDK-like_dom"/>
</dbReference>
<comment type="caution">
    <text evidence="12">The sequence shown here is derived from an EMBL/GenBank/DDBJ whole genome shotgun (WGS) entry which is preliminary data.</text>
</comment>
<feature type="compositionally biased region" description="Basic and acidic residues" evidence="10">
    <location>
        <begin position="141"/>
        <end position="157"/>
    </location>
</feature>